<name>A0A839E2Z8_9PSEU</name>
<keyword evidence="2" id="KW-0472">Membrane</keyword>
<evidence type="ECO:0000313" key="3">
    <source>
        <dbReference type="EMBL" id="MBA8827663.1"/>
    </source>
</evidence>
<evidence type="ECO:0000313" key="4">
    <source>
        <dbReference type="Proteomes" id="UP000569329"/>
    </source>
</evidence>
<dbReference type="EMBL" id="JACGWZ010000009">
    <property type="protein sequence ID" value="MBA8827663.1"/>
    <property type="molecule type" value="Genomic_DNA"/>
</dbReference>
<keyword evidence="2" id="KW-0812">Transmembrane</keyword>
<evidence type="ECO:0000256" key="2">
    <source>
        <dbReference type="SAM" id="Phobius"/>
    </source>
</evidence>
<organism evidence="3 4">
    <name type="scientific">Halosaccharopolyspora lacisalsi</name>
    <dbReference type="NCBI Taxonomy" id="1000566"/>
    <lineage>
        <taxon>Bacteria</taxon>
        <taxon>Bacillati</taxon>
        <taxon>Actinomycetota</taxon>
        <taxon>Actinomycetes</taxon>
        <taxon>Pseudonocardiales</taxon>
        <taxon>Pseudonocardiaceae</taxon>
        <taxon>Halosaccharopolyspora</taxon>
    </lineage>
</organism>
<feature type="region of interest" description="Disordered" evidence="1">
    <location>
        <begin position="184"/>
        <end position="204"/>
    </location>
</feature>
<protein>
    <submittedName>
        <fullName evidence="3">Uncharacterized protein</fullName>
    </submittedName>
</protein>
<keyword evidence="4" id="KW-1185">Reference proteome</keyword>
<evidence type="ECO:0000256" key="1">
    <source>
        <dbReference type="SAM" id="MobiDB-lite"/>
    </source>
</evidence>
<dbReference type="RefSeq" id="WP_182546829.1">
    <property type="nucleotide sequence ID" value="NZ_JACGWZ010000009.1"/>
</dbReference>
<reference evidence="3 4" key="1">
    <citation type="submission" date="2020-07" db="EMBL/GenBank/DDBJ databases">
        <title>Sequencing the genomes of 1000 actinobacteria strains.</title>
        <authorList>
            <person name="Klenk H.-P."/>
        </authorList>
    </citation>
    <scope>NUCLEOTIDE SEQUENCE [LARGE SCALE GENOMIC DNA]</scope>
    <source>
        <strain evidence="3 4">DSM 45975</strain>
    </source>
</reference>
<comment type="caution">
    <text evidence="3">The sequence shown here is derived from an EMBL/GenBank/DDBJ whole genome shotgun (WGS) entry which is preliminary data.</text>
</comment>
<keyword evidence="2" id="KW-1133">Transmembrane helix</keyword>
<proteinExistence type="predicted"/>
<sequence length="218" mass="22444">MKERELEELFRDAARTAPPAAFDAADIAARSRRVTARRRMAATGGSLVAAAVLAVGIGAGTGMLPSEPQAGPSPRTTAQQPMPRTGGTDSGPSVLGLPGGGCGPDERLAKALATRLPHTSGNMPLAARECPTASRAASFRLVEGESKGRVTAIVSPVATVPPERREPGTSRMPDGTKLAVERANSGRVVMVRSDPDPGAQAPYGDRLSAIAGDLAKRF</sequence>
<dbReference type="AlphaFoldDB" id="A0A839E2Z8"/>
<feature type="region of interest" description="Disordered" evidence="1">
    <location>
        <begin position="63"/>
        <end position="101"/>
    </location>
</feature>
<accession>A0A839E2Z8</accession>
<dbReference type="Proteomes" id="UP000569329">
    <property type="component" value="Unassembled WGS sequence"/>
</dbReference>
<gene>
    <name evidence="3" type="ORF">FHX42_005068</name>
</gene>
<feature type="transmembrane region" description="Helical" evidence="2">
    <location>
        <begin position="40"/>
        <end position="64"/>
    </location>
</feature>